<reference evidence="6 7" key="1">
    <citation type="journal article" date="2021" name="Arch. Microbiol.">
        <title>Thalassobius aquimarinus sp. nov., isolated from the Sea of Japan seashore.</title>
        <authorList>
            <person name="Kurilenko V.V."/>
            <person name="Romanenko L.A."/>
            <person name="Chernysheva N.Y."/>
            <person name="Velansky P.V."/>
            <person name="Tekutyeva L.A."/>
            <person name="Isaeva M.P."/>
            <person name="Mikhailov V.V."/>
        </authorList>
    </citation>
    <scope>NUCLEOTIDE SEQUENCE [LARGE SCALE GENOMIC DNA]</scope>
    <source>
        <strain evidence="6 7">KMM 8518</strain>
    </source>
</reference>
<organism evidence="6 7">
    <name type="scientific">Thalassovita aquimarina</name>
    <dbReference type="NCBI Taxonomy" id="2785917"/>
    <lineage>
        <taxon>Bacteria</taxon>
        <taxon>Pseudomonadati</taxon>
        <taxon>Pseudomonadota</taxon>
        <taxon>Alphaproteobacteria</taxon>
        <taxon>Rhodobacterales</taxon>
        <taxon>Roseobacteraceae</taxon>
        <taxon>Thalassovita</taxon>
    </lineage>
</organism>
<keyword evidence="1" id="KW-0805">Transcription regulation</keyword>
<keyword evidence="2 4" id="KW-0238">DNA-binding</keyword>
<feature type="DNA-binding region" description="H-T-H motif" evidence="4">
    <location>
        <begin position="38"/>
        <end position="57"/>
    </location>
</feature>
<dbReference type="Pfam" id="PF00440">
    <property type="entry name" value="TetR_N"/>
    <property type="match status" value="1"/>
</dbReference>
<evidence type="ECO:0000256" key="1">
    <source>
        <dbReference type="ARBA" id="ARBA00023015"/>
    </source>
</evidence>
<dbReference type="InterPro" id="IPR009057">
    <property type="entry name" value="Homeodomain-like_sf"/>
</dbReference>
<feature type="domain" description="HTH tetR-type" evidence="5">
    <location>
        <begin position="15"/>
        <end position="75"/>
    </location>
</feature>
<dbReference type="InterPro" id="IPR036271">
    <property type="entry name" value="Tet_transcr_reg_TetR-rel_C_sf"/>
</dbReference>
<evidence type="ECO:0000256" key="2">
    <source>
        <dbReference type="ARBA" id="ARBA00023125"/>
    </source>
</evidence>
<comment type="caution">
    <text evidence="6">The sequence shown here is derived from an EMBL/GenBank/DDBJ whole genome shotgun (WGS) entry which is preliminary data.</text>
</comment>
<dbReference type="RefSeq" id="WP_212703219.1">
    <property type="nucleotide sequence ID" value="NZ_JADMKU010000048.1"/>
</dbReference>
<keyword evidence="3" id="KW-0804">Transcription</keyword>
<dbReference type="Pfam" id="PF16925">
    <property type="entry name" value="TetR_C_13"/>
    <property type="match status" value="1"/>
</dbReference>
<sequence>MEQTSNKRPPGRPRRFDKYAALDKAVRLFWRHGYEATSMSDLVAAMGIGAPSLYAAFGNKADLFAAVVDRYGATFSATLYGPINDPDLTVREAVEGLFDRAARLFTEPETPAGCFMYSAATAVSPSSGSIEKLLRERRLEAEAHLAERLQNGVEAEQLPSDLDPVPLARFFNCVLEGMSMQARDGATEEDLRKISLQAMKAWPDYA</sequence>
<dbReference type="InterPro" id="IPR001647">
    <property type="entry name" value="HTH_TetR"/>
</dbReference>
<dbReference type="EMBL" id="JADMKU010000048">
    <property type="protein sequence ID" value="MBR9653595.1"/>
    <property type="molecule type" value="Genomic_DNA"/>
</dbReference>
<dbReference type="PROSITE" id="PS50977">
    <property type="entry name" value="HTH_TETR_2"/>
    <property type="match status" value="1"/>
</dbReference>
<gene>
    <name evidence="6" type="ORF">IT775_21005</name>
</gene>
<dbReference type="SUPFAM" id="SSF46689">
    <property type="entry name" value="Homeodomain-like"/>
    <property type="match status" value="1"/>
</dbReference>
<dbReference type="Gene3D" id="1.10.10.60">
    <property type="entry name" value="Homeodomain-like"/>
    <property type="match status" value="1"/>
</dbReference>
<dbReference type="PANTHER" id="PTHR47506:SF1">
    <property type="entry name" value="HTH-TYPE TRANSCRIPTIONAL REGULATOR YJDC"/>
    <property type="match status" value="1"/>
</dbReference>
<dbReference type="InterPro" id="IPR011075">
    <property type="entry name" value="TetR_C"/>
</dbReference>
<dbReference type="PANTHER" id="PTHR47506">
    <property type="entry name" value="TRANSCRIPTIONAL REGULATORY PROTEIN"/>
    <property type="match status" value="1"/>
</dbReference>
<name>A0ABS5HX75_9RHOB</name>
<evidence type="ECO:0000256" key="3">
    <source>
        <dbReference type="ARBA" id="ARBA00023163"/>
    </source>
</evidence>
<dbReference type="SUPFAM" id="SSF48498">
    <property type="entry name" value="Tetracyclin repressor-like, C-terminal domain"/>
    <property type="match status" value="1"/>
</dbReference>
<keyword evidence="7" id="KW-1185">Reference proteome</keyword>
<evidence type="ECO:0000313" key="6">
    <source>
        <dbReference type="EMBL" id="MBR9653595.1"/>
    </source>
</evidence>
<dbReference type="Proteomes" id="UP001195941">
    <property type="component" value="Unassembled WGS sequence"/>
</dbReference>
<accession>A0ABS5HX75</accession>
<dbReference type="PROSITE" id="PS01081">
    <property type="entry name" value="HTH_TETR_1"/>
    <property type="match status" value="1"/>
</dbReference>
<evidence type="ECO:0000313" key="7">
    <source>
        <dbReference type="Proteomes" id="UP001195941"/>
    </source>
</evidence>
<dbReference type="Gene3D" id="1.10.357.10">
    <property type="entry name" value="Tetracycline Repressor, domain 2"/>
    <property type="match status" value="1"/>
</dbReference>
<evidence type="ECO:0000259" key="5">
    <source>
        <dbReference type="PROSITE" id="PS50977"/>
    </source>
</evidence>
<proteinExistence type="predicted"/>
<protein>
    <submittedName>
        <fullName evidence="6">TetR/AcrR family transcriptional regulator</fullName>
    </submittedName>
</protein>
<evidence type="ECO:0000256" key="4">
    <source>
        <dbReference type="PROSITE-ProRule" id="PRU00335"/>
    </source>
</evidence>
<dbReference type="InterPro" id="IPR023772">
    <property type="entry name" value="DNA-bd_HTH_TetR-type_CS"/>
</dbReference>